<evidence type="ECO:0000313" key="2">
    <source>
        <dbReference type="Proteomes" id="UP000024635"/>
    </source>
</evidence>
<accession>A0A016U5V2</accession>
<keyword evidence="2" id="KW-1185">Reference proteome</keyword>
<dbReference type="AlphaFoldDB" id="A0A016U5V2"/>
<comment type="caution">
    <text evidence="1">The sequence shown here is derived from an EMBL/GenBank/DDBJ whole genome shotgun (WGS) entry which is preliminary data.</text>
</comment>
<gene>
    <name evidence="1" type="primary">Acey_s0054.g2505</name>
    <name evidence="1" type="ORF">Y032_0054g2505</name>
</gene>
<proteinExistence type="predicted"/>
<sequence>MELTVAMFAGGESEHLQFPVFSAGDDSYRELLSKLPLSRTGPPHRLRNVAERGGCRMLPPRRRRRGAARQSAGVATVIDTHCGHLCMKPIEDPDVAVQGTILSRTV</sequence>
<dbReference type="Proteomes" id="UP000024635">
    <property type="component" value="Unassembled WGS sequence"/>
</dbReference>
<reference evidence="2" key="1">
    <citation type="journal article" date="2015" name="Nat. Genet.">
        <title>The genome and transcriptome of the zoonotic hookworm Ancylostoma ceylanicum identify infection-specific gene families.</title>
        <authorList>
            <person name="Schwarz E.M."/>
            <person name="Hu Y."/>
            <person name="Antoshechkin I."/>
            <person name="Miller M.M."/>
            <person name="Sternberg P.W."/>
            <person name="Aroian R.V."/>
        </authorList>
    </citation>
    <scope>NUCLEOTIDE SEQUENCE</scope>
    <source>
        <strain evidence="2">HY135</strain>
    </source>
</reference>
<protein>
    <submittedName>
        <fullName evidence="1">Uncharacterized protein</fullName>
    </submittedName>
</protein>
<name>A0A016U5V2_9BILA</name>
<evidence type="ECO:0000313" key="1">
    <source>
        <dbReference type="EMBL" id="EYC10699.1"/>
    </source>
</evidence>
<dbReference type="EMBL" id="JARK01001390">
    <property type="protein sequence ID" value="EYC10699.1"/>
    <property type="molecule type" value="Genomic_DNA"/>
</dbReference>
<organism evidence="1 2">
    <name type="scientific">Ancylostoma ceylanicum</name>
    <dbReference type="NCBI Taxonomy" id="53326"/>
    <lineage>
        <taxon>Eukaryota</taxon>
        <taxon>Metazoa</taxon>
        <taxon>Ecdysozoa</taxon>
        <taxon>Nematoda</taxon>
        <taxon>Chromadorea</taxon>
        <taxon>Rhabditida</taxon>
        <taxon>Rhabditina</taxon>
        <taxon>Rhabditomorpha</taxon>
        <taxon>Strongyloidea</taxon>
        <taxon>Ancylostomatidae</taxon>
        <taxon>Ancylostomatinae</taxon>
        <taxon>Ancylostoma</taxon>
    </lineage>
</organism>